<dbReference type="Proteomes" id="UP000074294">
    <property type="component" value="Unassembled WGS sequence"/>
</dbReference>
<dbReference type="EMBL" id="LQMQ01000007">
    <property type="protein sequence ID" value="KUO42368.1"/>
    <property type="molecule type" value="Genomic_DNA"/>
</dbReference>
<reference evidence="1 2" key="1">
    <citation type="journal article" date="2016" name="Nat. Microbiol.">
        <title>Genomic inference of the metabolism of cosmopolitan subsurface Archaea, Hadesarchaea.</title>
        <authorList>
            <person name="Baker B.J."/>
            <person name="Saw J.H."/>
            <person name="Lind A.E."/>
            <person name="Lazar C.S."/>
            <person name="Hinrichs K.-U."/>
            <person name="Teske A.P."/>
            <person name="Ettema T.J."/>
        </authorList>
    </citation>
    <scope>NUCLEOTIDE SEQUENCE [LARGE SCALE GENOMIC DNA]</scope>
</reference>
<name>A0A147K0U3_HADYE</name>
<proteinExistence type="predicted"/>
<protein>
    <submittedName>
        <fullName evidence="1">Uncharacterized protein</fullName>
    </submittedName>
</protein>
<sequence>MENMPAAVEKFIILEFTSLNCGDKPVEQAELHLRVRGIHGKTQRSWGRPWIRCAEVRIEAWMPDKDLETKARLGNRAAAE</sequence>
<dbReference type="AlphaFoldDB" id="A0A147K0U3"/>
<accession>A0A147K0U3</accession>
<evidence type="ECO:0000313" key="1">
    <source>
        <dbReference type="EMBL" id="KUO42368.1"/>
    </source>
</evidence>
<evidence type="ECO:0000313" key="2">
    <source>
        <dbReference type="Proteomes" id="UP000074294"/>
    </source>
</evidence>
<comment type="caution">
    <text evidence="1">The sequence shown here is derived from an EMBL/GenBank/DDBJ whole genome shotgun (WGS) entry which is preliminary data.</text>
</comment>
<organism evidence="1 2">
    <name type="scientific">Hadarchaeum yellowstonense</name>
    <dbReference type="NCBI Taxonomy" id="1776334"/>
    <lineage>
        <taxon>Archaea</taxon>
        <taxon>Methanobacteriati</taxon>
        <taxon>Candidatus Hadarchaeota</taxon>
        <taxon>Candidatus Hadarchaeia</taxon>
        <taxon>Candidatus Hadarchaeales</taxon>
        <taxon>Candidatus Hadarchaeaceae</taxon>
        <taxon>Candidatus Hadarchaeum</taxon>
    </lineage>
</organism>
<gene>
    <name evidence="1" type="ORF">APZ16_02720</name>
</gene>